<dbReference type="AlphaFoldDB" id="A0A2X2JVC5"/>
<name>A0A2X2JVC5_SPHMU</name>
<sequence>MFGSFWSRIYVGFSLNSMVKNSIYKKGDNLSIITFFIYFQIKDYPFDNAAAPDTISVNSVVIAA</sequence>
<dbReference type="EMBL" id="UAUU01000011">
    <property type="protein sequence ID" value="SPZ91685.1"/>
    <property type="molecule type" value="Genomic_DNA"/>
</dbReference>
<evidence type="ECO:0000313" key="1">
    <source>
        <dbReference type="EMBL" id="SPZ91685.1"/>
    </source>
</evidence>
<reference evidence="1 2" key="1">
    <citation type="submission" date="2018-06" db="EMBL/GenBank/DDBJ databases">
        <authorList>
            <consortium name="Pathogen Informatics"/>
            <person name="Doyle S."/>
        </authorList>
    </citation>
    <scope>NUCLEOTIDE SEQUENCE [LARGE SCALE GENOMIC DNA]</scope>
    <source>
        <strain evidence="1 2">NCTC11343</strain>
    </source>
</reference>
<proteinExistence type="predicted"/>
<gene>
    <name evidence="1" type="ORF">NCTC11343_03722</name>
</gene>
<protein>
    <submittedName>
        <fullName evidence="1">Uncharacterized protein</fullName>
    </submittedName>
</protein>
<evidence type="ECO:0000313" key="2">
    <source>
        <dbReference type="Proteomes" id="UP000251241"/>
    </source>
</evidence>
<dbReference type="Proteomes" id="UP000251241">
    <property type="component" value="Unassembled WGS sequence"/>
</dbReference>
<accession>A0A2X2JVC5</accession>
<organism evidence="1 2">
    <name type="scientific">Sphingobacterium multivorum</name>
    <dbReference type="NCBI Taxonomy" id="28454"/>
    <lineage>
        <taxon>Bacteria</taxon>
        <taxon>Pseudomonadati</taxon>
        <taxon>Bacteroidota</taxon>
        <taxon>Sphingobacteriia</taxon>
        <taxon>Sphingobacteriales</taxon>
        <taxon>Sphingobacteriaceae</taxon>
        <taxon>Sphingobacterium</taxon>
    </lineage>
</organism>